<proteinExistence type="predicted"/>
<accession>A0A9D2T5X9</accession>
<dbReference type="EMBL" id="DWWN01000060">
    <property type="protein sequence ID" value="HJC46245.1"/>
    <property type="molecule type" value="Genomic_DNA"/>
</dbReference>
<reference evidence="2" key="2">
    <citation type="submission" date="2021-04" db="EMBL/GenBank/DDBJ databases">
        <authorList>
            <person name="Gilroy R."/>
        </authorList>
    </citation>
    <scope>NUCLEOTIDE SEQUENCE</scope>
    <source>
        <strain evidence="2">ChiSjej5B23-2810</strain>
    </source>
</reference>
<protein>
    <submittedName>
        <fullName evidence="2">Uncharacterized protein</fullName>
    </submittedName>
</protein>
<evidence type="ECO:0000256" key="1">
    <source>
        <dbReference type="SAM" id="Phobius"/>
    </source>
</evidence>
<reference evidence="2" key="1">
    <citation type="journal article" date="2021" name="PeerJ">
        <title>Extensive microbial diversity within the chicken gut microbiome revealed by metagenomics and culture.</title>
        <authorList>
            <person name="Gilroy R."/>
            <person name="Ravi A."/>
            <person name="Getino M."/>
            <person name="Pursley I."/>
            <person name="Horton D.L."/>
            <person name="Alikhan N.F."/>
            <person name="Baker D."/>
            <person name="Gharbi K."/>
            <person name="Hall N."/>
            <person name="Watson M."/>
            <person name="Adriaenssens E.M."/>
            <person name="Foster-Nyarko E."/>
            <person name="Jarju S."/>
            <person name="Secka A."/>
            <person name="Antonio M."/>
            <person name="Oren A."/>
            <person name="Chaudhuri R.R."/>
            <person name="La Ragione R."/>
            <person name="Hildebrand F."/>
            <person name="Pallen M.J."/>
        </authorList>
    </citation>
    <scope>NUCLEOTIDE SEQUENCE</scope>
    <source>
        <strain evidence="2">ChiSjej5B23-2810</strain>
    </source>
</reference>
<comment type="caution">
    <text evidence="2">The sequence shown here is derived from an EMBL/GenBank/DDBJ whole genome shotgun (WGS) entry which is preliminary data.</text>
</comment>
<evidence type="ECO:0000313" key="2">
    <source>
        <dbReference type="EMBL" id="HJC46245.1"/>
    </source>
</evidence>
<keyword evidence="1" id="KW-1133">Transmembrane helix</keyword>
<dbReference type="AlphaFoldDB" id="A0A9D2T5X9"/>
<dbReference type="Proteomes" id="UP000823906">
    <property type="component" value="Unassembled WGS sequence"/>
</dbReference>
<name>A0A9D2T5X9_9FIRM</name>
<gene>
    <name evidence="2" type="ORF">H9703_08970</name>
</gene>
<feature type="transmembrane region" description="Helical" evidence="1">
    <location>
        <begin position="73"/>
        <end position="90"/>
    </location>
</feature>
<feature type="transmembrane region" description="Helical" evidence="1">
    <location>
        <begin position="49"/>
        <end position="67"/>
    </location>
</feature>
<keyword evidence="1" id="KW-0812">Transmembrane</keyword>
<sequence>MFFGFQLTCGMMLLYYGYTVMKNPRVWGDQGRRSVKAENFTEYAKQNGLFFMKAGFVMCIIAALDALGWLDGLLYVLLYVFGLAFAFYPLSRWCKEHEGHAWPWRHAESEKKRIRKLRKELESRPDADDDAGSDTSE</sequence>
<organism evidence="2 3">
    <name type="scientific">Candidatus Faecalibacterium faecigallinarum</name>
    <dbReference type="NCBI Taxonomy" id="2838577"/>
    <lineage>
        <taxon>Bacteria</taxon>
        <taxon>Bacillati</taxon>
        <taxon>Bacillota</taxon>
        <taxon>Clostridia</taxon>
        <taxon>Eubacteriales</taxon>
        <taxon>Oscillospiraceae</taxon>
        <taxon>Faecalibacterium</taxon>
    </lineage>
</organism>
<keyword evidence="1" id="KW-0472">Membrane</keyword>
<evidence type="ECO:0000313" key="3">
    <source>
        <dbReference type="Proteomes" id="UP000823906"/>
    </source>
</evidence>